<protein>
    <submittedName>
        <fullName evidence="1">Uncharacterized protein</fullName>
    </submittedName>
</protein>
<proteinExistence type="predicted"/>
<evidence type="ECO:0000313" key="1">
    <source>
        <dbReference type="EMBL" id="NIE49728.1"/>
    </source>
</evidence>
<reference evidence="1" key="1">
    <citation type="submission" date="2020-03" db="EMBL/GenBank/DDBJ databases">
        <title>A transcriptome and proteome of the tick Rhipicephalus microplus shaped by the genetic composition of its hosts and developmental stage.</title>
        <authorList>
            <person name="Garcia G.R."/>
            <person name="Ribeiro J.M.C."/>
            <person name="Maruyama S.R."/>
            <person name="Gardinasse L.G."/>
            <person name="Nelson K."/>
            <person name="Ferreira B.R."/>
            <person name="Andrade T.G."/>
            <person name="Santos I.K.F.M."/>
        </authorList>
    </citation>
    <scope>NUCLEOTIDE SEQUENCE</scope>
    <source>
        <strain evidence="1">NSGR</strain>
        <tissue evidence="1">Salivary glands</tissue>
    </source>
</reference>
<accession>A0A6G5AGL6</accession>
<dbReference type="EMBL" id="GIKN01007455">
    <property type="protein sequence ID" value="NIE49728.1"/>
    <property type="molecule type" value="Transcribed_RNA"/>
</dbReference>
<dbReference type="AlphaFoldDB" id="A0A6G5AGL6"/>
<name>A0A6G5AGL6_RHIMP</name>
<sequence>MSVCNPSVEHHPIAKFLEAAKVKSANFSDIIHLRSICLRIEAALFLSSLKSFQGSGSLPWLGTCALKPTQSSNGQRRIFSSPLQGSRDAVPFVLHLLSLWLPHQQCNKCAPTFFASPA</sequence>
<organism evidence="1">
    <name type="scientific">Rhipicephalus microplus</name>
    <name type="common">Cattle tick</name>
    <name type="synonym">Boophilus microplus</name>
    <dbReference type="NCBI Taxonomy" id="6941"/>
    <lineage>
        <taxon>Eukaryota</taxon>
        <taxon>Metazoa</taxon>
        <taxon>Ecdysozoa</taxon>
        <taxon>Arthropoda</taxon>
        <taxon>Chelicerata</taxon>
        <taxon>Arachnida</taxon>
        <taxon>Acari</taxon>
        <taxon>Parasitiformes</taxon>
        <taxon>Ixodida</taxon>
        <taxon>Ixodoidea</taxon>
        <taxon>Ixodidae</taxon>
        <taxon>Rhipicephalinae</taxon>
        <taxon>Rhipicephalus</taxon>
        <taxon>Boophilus</taxon>
    </lineage>
</organism>